<feature type="domain" description="NAD(P)-binding" evidence="1">
    <location>
        <begin position="8"/>
        <end position="123"/>
    </location>
</feature>
<dbReference type="InterPro" id="IPR036291">
    <property type="entry name" value="NAD(P)-bd_dom_sf"/>
</dbReference>
<dbReference type="GO" id="GO:0016491">
    <property type="term" value="F:oxidoreductase activity"/>
    <property type="evidence" value="ECO:0007669"/>
    <property type="project" value="UniProtKB-KW"/>
</dbReference>
<dbReference type="EMBL" id="CP012502">
    <property type="protein sequence ID" value="AOM81501.1"/>
    <property type="molecule type" value="Genomic_DNA"/>
</dbReference>
<keyword evidence="2" id="KW-0560">Oxidoreductase</keyword>
<dbReference type="Gene3D" id="3.40.50.720">
    <property type="entry name" value="NAD(P)-binding Rossmann-like Domain"/>
    <property type="match status" value="1"/>
</dbReference>
<sequence>MLRAVIAGASGMVGTQLVKELLEKGTYDEVHLITRRRTLFHRHPSITEHIVHFDELEKVRHVFKKGDHVFVVLGTTMKQAGSQSGFVRVDYSFPLKLAELAKEEGAAQFLTVTAMGSDRNSRFFYNRVKGRLEDELIGLGLPALHIFRPSLLMGERHDTRPGEKAAEIVARPLAKWMTGKMEKYRPVEGAEVAKVMHHIAQLDKTGFHLYESDHIVQIGEAIKKNH</sequence>
<evidence type="ECO:0000313" key="3">
    <source>
        <dbReference type="Proteomes" id="UP000094463"/>
    </source>
</evidence>
<organism evidence="2 3">
    <name type="scientific">Salisediminibacterium beveridgei</name>
    <dbReference type="NCBI Taxonomy" id="632773"/>
    <lineage>
        <taxon>Bacteria</taxon>
        <taxon>Bacillati</taxon>
        <taxon>Bacillota</taxon>
        <taxon>Bacilli</taxon>
        <taxon>Bacillales</taxon>
        <taxon>Bacillaceae</taxon>
        <taxon>Salisediminibacterium</taxon>
    </lineage>
</organism>
<dbReference type="EC" id="1.1.1.-" evidence="2"/>
<evidence type="ECO:0000313" key="2">
    <source>
        <dbReference type="EMBL" id="AOM81501.1"/>
    </source>
</evidence>
<dbReference type="PATRIC" id="fig|632773.3.peg.108"/>
<dbReference type="PANTHER" id="PTHR14097:SF7">
    <property type="entry name" value="OXIDOREDUCTASE HTATIP2"/>
    <property type="match status" value="1"/>
</dbReference>
<dbReference type="RefSeq" id="WP_084007138.1">
    <property type="nucleotide sequence ID" value="NZ_CP012502.1"/>
</dbReference>
<gene>
    <name evidence="2" type="ORF">BBEV_0106</name>
</gene>
<dbReference type="KEGG" id="bbev:BBEV_0106"/>
<proteinExistence type="predicted"/>
<dbReference type="STRING" id="632773.BBEV_0106"/>
<evidence type="ECO:0000259" key="1">
    <source>
        <dbReference type="Pfam" id="PF13460"/>
    </source>
</evidence>
<dbReference type="InterPro" id="IPR016040">
    <property type="entry name" value="NAD(P)-bd_dom"/>
</dbReference>
<name>A0A1D7QR59_9BACI</name>
<reference evidence="2 3" key="1">
    <citation type="submission" date="2015-08" db="EMBL/GenBank/DDBJ databases">
        <title>The complete genome sequence of Bacillus beveridgei MLTeJB.</title>
        <authorList>
            <person name="Hanson T.E."/>
            <person name="Mesa C."/>
            <person name="Basesman S.M."/>
            <person name="Oremland R.S."/>
        </authorList>
    </citation>
    <scope>NUCLEOTIDE SEQUENCE [LARGE SCALE GENOMIC DNA]</scope>
    <source>
        <strain evidence="2 3">MLTeJB</strain>
    </source>
</reference>
<dbReference type="SUPFAM" id="SSF51735">
    <property type="entry name" value="NAD(P)-binding Rossmann-fold domains"/>
    <property type="match status" value="1"/>
</dbReference>
<dbReference type="PANTHER" id="PTHR14097">
    <property type="entry name" value="OXIDOREDUCTASE HTATIP2"/>
    <property type="match status" value="1"/>
</dbReference>
<dbReference type="Proteomes" id="UP000094463">
    <property type="component" value="Chromosome"/>
</dbReference>
<dbReference type="OrthoDB" id="9798632at2"/>
<keyword evidence="3" id="KW-1185">Reference proteome</keyword>
<dbReference type="Pfam" id="PF13460">
    <property type="entry name" value="NAD_binding_10"/>
    <property type="match status" value="1"/>
</dbReference>
<accession>A0A1D7QR59</accession>
<dbReference type="AlphaFoldDB" id="A0A1D7QR59"/>
<protein>
    <submittedName>
        <fullName evidence="2">Oxidoreductase</fullName>
        <ecNumber evidence="2">1.1.1.-</ecNumber>
    </submittedName>
</protein>